<evidence type="ECO:0000313" key="2">
    <source>
        <dbReference type="EMBL" id="MFD0869575.1"/>
    </source>
</evidence>
<name>A0ABW3D8U0_9BACL</name>
<comment type="caution">
    <text evidence="2">The sequence shown here is derived from an EMBL/GenBank/DDBJ whole genome shotgun (WGS) entry which is preliminary data.</text>
</comment>
<keyword evidence="1" id="KW-0812">Transmembrane</keyword>
<protein>
    <submittedName>
        <fullName evidence="2">Uncharacterized protein</fullName>
    </submittedName>
</protein>
<keyword evidence="3" id="KW-1185">Reference proteome</keyword>
<evidence type="ECO:0000256" key="1">
    <source>
        <dbReference type="SAM" id="Phobius"/>
    </source>
</evidence>
<feature type="transmembrane region" description="Helical" evidence="1">
    <location>
        <begin position="91"/>
        <end position="113"/>
    </location>
</feature>
<organism evidence="2 3">
    <name type="scientific">Paenibacillus residui</name>
    <dbReference type="NCBI Taxonomy" id="629724"/>
    <lineage>
        <taxon>Bacteria</taxon>
        <taxon>Bacillati</taxon>
        <taxon>Bacillota</taxon>
        <taxon>Bacilli</taxon>
        <taxon>Bacillales</taxon>
        <taxon>Paenibacillaceae</taxon>
        <taxon>Paenibacillus</taxon>
    </lineage>
</organism>
<keyword evidence="1" id="KW-1133">Transmembrane helix</keyword>
<keyword evidence="1" id="KW-0472">Membrane</keyword>
<dbReference type="RefSeq" id="WP_144934658.1">
    <property type="nucleotide sequence ID" value="NZ_JBHTIU010000031.1"/>
</dbReference>
<feature type="transmembrane region" description="Helical" evidence="1">
    <location>
        <begin position="51"/>
        <end position="70"/>
    </location>
</feature>
<dbReference type="EMBL" id="JBHTIU010000031">
    <property type="protein sequence ID" value="MFD0869575.1"/>
    <property type="molecule type" value="Genomic_DNA"/>
</dbReference>
<accession>A0ABW3D8U0</accession>
<dbReference type="Proteomes" id="UP001597120">
    <property type="component" value="Unassembled WGS sequence"/>
</dbReference>
<proteinExistence type="predicted"/>
<evidence type="ECO:0000313" key="3">
    <source>
        <dbReference type="Proteomes" id="UP001597120"/>
    </source>
</evidence>
<reference evidence="3" key="1">
    <citation type="journal article" date="2019" name="Int. J. Syst. Evol. Microbiol.">
        <title>The Global Catalogue of Microorganisms (GCM) 10K type strain sequencing project: providing services to taxonomists for standard genome sequencing and annotation.</title>
        <authorList>
            <consortium name="The Broad Institute Genomics Platform"/>
            <consortium name="The Broad Institute Genome Sequencing Center for Infectious Disease"/>
            <person name="Wu L."/>
            <person name="Ma J."/>
        </authorList>
    </citation>
    <scope>NUCLEOTIDE SEQUENCE [LARGE SCALE GENOMIC DNA]</scope>
    <source>
        <strain evidence="3">CCUG 57263</strain>
    </source>
</reference>
<sequence length="159" mass="17882">MIQTGCKWKLILFVYLLLWFAGSLYGLLYWMGNKAPQGQWLGLSLPEIRSYLIYAWAGANGGTLYAVRMLHQFHSCQSTMQWFLWYFSRPLLCAGTAVFVILLLESGILPILVSPDEKARIGVAFLAGLGYGKIAEKLMSLTETLFNGKKHIAEEPSNK</sequence>
<feature type="transmembrane region" description="Helical" evidence="1">
    <location>
        <begin position="12"/>
        <end position="31"/>
    </location>
</feature>
<gene>
    <name evidence="2" type="ORF">ACFQ03_10470</name>
</gene>